<evidence type="ECO:0000313" key="1">
    <source>
        <dbReference type="EMBL" id="OQR99620.1"/>
    </source>
</evidence>
<organism evidence="1 2">
    <name type="scientific">Thraustotheca clavata</name>
    <dbReference type="NCBI Taxonomy" id="74557"/>
    <lineage>
        <taxon>Eukaryota</taxon>
        <taxon>Sar</taxon>
        <taxon>Stramenopiles</taxon>
        <taxon>Oomycota</taxon>
        <taxon>Saprolegniomycetes</taxon>
        <taxon>Saprolegniales</taxon>
        <taxon>Achlyaceae</taxon>
        <taxon>Thraustotheca</taxon>
    </lineage>
</organism>
<evidence type="ECO:0008006" key="3">
    <source>
        <dbReference type="Google" id="ProtNLM"/>
    </source>
</evidence>
<dbReference type="OrthoDB" id="6375174at2759"/>
<dbReference type="CDD" id="cd17663">
    <property type="entry name" value="PFA-DSP_Oca6"/>
    <property type="match status" value="1"/>
</dbReference>
<dbReference type="InterPro" id="IPR004861">
    <property type="entry name" value="Siw14-like"/>
</dbReference>
<dbReference type="Gene3D" id="3.90.190.10">
    <property type="entry name" value="Protein tyrosine phosphatase superfamily"/>
    <property type="match status" value="1"/>
</dbReference>
<name>A0A1V9ZPB5_9STRA</name>
<gene>
    <name evidence="1" type="ORF">THRCLA_06438</name>
</gene>
<dbReference type="Pfam" id="PF03162">
    <property type="entry name" value="Y_phosphatase2"/>
    <property type="match status" value="1"/>
</dbReference>
<proteinExistence type="predicted"/>
<dbReference type="PANTHER" id="PTHR31126">
    <property type="entry name" value="TYROSINE-PROTEIN PHOSPHATASE"/>
    <property type="match status" value="1"/>
</dbReference>
<dbReference type="FunFam" id="3.90.190.10:FF:000084">
    <property type="entry name" value="Tyrosine phospatase-like protein"/>
    <property type="match status" value="1"/>
</dbReference>
<protein>
    <recommendedName>
        <fullName evidence="3">Tyrosine phosphatase</fullName>
    </recommendedName>
</protein>
<comment type="caution">
    <text evidence="1">The sequence shown here is derived from an EMBL/GenBank/DDBJ whole genome shotgun (WGS) entry which is preliminary data.</text>
</comment>
<dbReference type="EMBL" id="JNBS01001794">
    <property type="protein sequence ID" value="OQR99620.1"/>
    <property type="molecule type" value="Genomic_DNA"/>
</dbReference>
<dbReference type="Proteomes" id="UP000243217">
    <property type="component" value="Unassembled WGS sequence"/>
</dbReference>
<keyword evidence="2" id="KW-1185">Reference proteome</keyword>
<dbReference type="GO" id="GO:0016791">
    <property type="term" value="F:phosphatase activity"/>
    <property type="evidence" value="ECO:0007669"/>
    <property type="project" value="TreeGrafter"/>
</dbReference>
<dbReference type="AlphaFoldDB" id="A0A1V9ZPB5"/>
<sequence>MMAAIIPPFRFTTVENGLHRGAYPTLPNFRFLRRLKLKTLISLIPEEPTSDLADFCVHEGIVKHTFRIEKYSSDSVTVSPNTVSTILQLLLNKDNFPIYIHCLDGANVVGIVIMVLRKLQNWSKLATLQEFCRFTRDHCIEKDESEYLSTFSAEITLPPYSLIPRWLWNGVRIQKHPTMLINTQYISQNPSQSFLPVLEGELNSDIAIVPSPFGERNPSENTLSAGVMDSTEKSDGLLRSFEEGVADSPDDMEVLLDDPSLPVPVPRSLLALDLAGI</sequence>
<reference evidence="1 2" key="1">
    <citation type="journal article" date="2014" name="Genome Biol. Evol.">
        <title>The secreted proteins of Achlya hypogyna and Thraustotheca clavata identify the ancestral oomycete secretome and reveal gene acquisitions by horizontal gene transfer.</title>
        <authorList>
            <person name="Misner I."/>
            <person name="Blouin N."/>
            <person name="Leonard G."/>
            <person name="Richards T.A."/>
            <person name="Lane C.E."/>
        </authorList>
    </citation>
    <scope>NUCLEOTIDE SEQUENCE [LARGE SCALE GENOMIC DNA]</scope>
    <source>
        <strain evidence="1 2">ATCC 34112</strain>
    </source>
</reference>
<dbReference type="PANTHER" id="PTHR31126:SF14">
    <property type="entry name" value="TYROSINE-PROTEIN PHOSPHATASE OCA6-RELATED"/>
    <property type="match status" value="1"/>
</dbReference>
<evidence type="ECO:0000313" key="2">
    <source>
        <dbReference type="Proteomes" id="UP000243217"/>
    </source>
</evidence>
<dbReference type="SUPFAM" id="SSF52799">
    <property type="entry name" value="(Phosphotyrosine protein) phosphatases II"/>
    <property type="match status" value="1"/>
</dbReference>
<accession>A0A1V9ZPB5</accession>
<dbReference type="STRING" id="74557.A0A1V9ZPB5"/>
<dbReference type="InterPro" id="IPR029021">
    <property type="entry name" value="Prot-tyrosine_phosphatase-like"/>
</dbReference>